<keyword evidence="7" id="KW-1278">Translocase</keyword>
<evidence type="ECO:0000256" key="3">
    <source>
        <dbReference type="ARBA" id="ARBA00022475"/>
    </source>
</evidence>
<evidence type="ECO:0000313" key="15">
    <source>
        <dbReference type="Proteomes" id="UP000218890"/>
    </source>
</evidence>
<sequence length="598" mass="65488">MSAKADSEVTPPLPDSVAPVAARGTWPTFKRLFIGYVLPHWKLGIIAIVAMLAVAATQTGVVALVRPLLDDGFVEKDAATIRFYAFLLIAFVVFQGVMFFVSHYLKTWIARNLIKQLRGNLHDRLLVMPASVFDKFSSGRLISKLTYEAEQVADSVTKAVLNLIQDGARVVFLVGYMIYLAPLLTLVVATIFPLLAGIMAYVNKRFRKITKKVHSAVGGVGSIAEESVHGHQVIKAFGQQERELRRFEKANEENRRQYMKFLATKHAAVPVTRFLAGIALAGVIYLATIDALVETITVGTFASFAGALMLLNPPIKSLITVNARIQKGLTAAKSVFQVVDTPAEQDNGSISIERAQGRVEVSSLRFSYDGEHEVLRGIDMHAEPGQRVALVGPSGSGKSTFVALIPRFYEPTGGQICLDGVVLHDYRLADLRRQISMVGQNVTLFNASVAENIAFGASDNVSQEQIRQAAQAANALEFIERLPQGFDTHIGEDGVLLSGGQRQRLAIARALLKDAPILILDEATSALDTESEAYIQQALDQLMTGRTTFVIAHRLSTIENADKIIFLEDGQIREQGTHSQLLAKSGRYASFYRMQFEG</sequence>
<keyword evidence="8 11" id="KW-1133">Transmembrane helix</keyword>
<evidence type="ECO:0000256" key="8">
    <source>
        <dbReference type="ARBA" id="ARBA00022989"/>
    </source>
</evidence>
<dbReference type="Gene3D" id="1.20.1560.10">
    <property type="entry name" value="ABC transporter type 1, transmembrane domain"/>
    <property type="match status" value="1"/>
</dbReference>
<dbReference type="Pfam" id="PF00664">
    <property type="entry name" value="ABC_membrane"/>
    <property type="match status" value="1"/>
</dbReference>
<evidence type="ECO:0000256" key="11">
    <source>
        <dbReference type="SAM" id="Phobius"/>
    </source>
</evidence>
<evidence type="ECO:0000259" key="12">
    <source>
        <dbReference type="PROSITE" id="PS50893"/>
    </source>
</evidence>
<dbReference type="PANTHER" id="PTHR43394">
    <property type="entry name" value="ATP-DEPENDENT PERMEASE MDL1, MITOCHONDRIAL"/>
    <property type="match status" value="1"/>
</dbReference>
<gene>
    <name evidence="14" type="primary">msbA_1</name>
    <name evidence="14" type="ORF">HH1059_13470</name>
</gene>
<evidence type="ECO:0000256" key="4">
    <source>
        <dbReference type="ARBA" id="ARBA00022692"/>
    </source>
</evidence>
<name>A0A0X8X9N2_HALHR</name>
<reference evidence="14" key="1">
    <citation type="submission" date="2016-02" db="EMBL/GenBank/DDBJ databases">
        <title>Halorhodospira halochloris DSM-1059 complete genome, version 2.</title>
        <authorList>
            <person name="Tsukatani Y."/>
        </authorList>
    </citation>
    <scope>NUCLEOTIDE SEQUENCE</scope>
    <source>
        <strain evidence="14">DSM 1059</strain>
    </source>
</reference>
<keyword evidence="15" id="KW-1185">Reference proteome</keyword>
<dbReference type="AlphaFoldDB" id="A0A0X8X9N2"/>
<dbReference type="InterPro" id="IPR039421">
    <property type="entry name" value="Type_1_exporter"/>
</dbReference>
<dbReference type="EMBL" id="AP017372">
    <property type="protein sequence ID" value="BAU58056.2"/>
    <property type="molecule type" value="Genomic_DNA"/>
</dbReference>
<feature type="transmembrane region" description="Helical" evidence="11">
    <location>
        <begin position="267"/>
        <end position="286"/>
    </location>
</feature>
<keyword evidence="9" id="KW-0445">Lipid transport</keyword>
<dbReference type="GO" id="GO:0005524">
    <property type="term" value="F:ATP binding"/>
    <property type="evidence" value="ECO:0007669"/>
    <property type="project" value="UniProtKB-KW"/>
</dbReference>
<dbReference type="OrthoDB" id="6336411at2"/>
<dbReference type="NCBIfam" id="TIGR02203">
    <property type="entry name" value="MsbA_lipidA"/>
    <property type="match status" value="1"/>
</dbReference>
<dbReference type="SUPFAM" id="SSF90123">
    <property type="entry name" value="ABC transporter transmembrane region"/>
    <property type="match status" value="1"/>
</dbReference>
<feature type="transmembrane region" description="Helical" evidence="11">
    <location>
        <begin position="43"/>
        <end position="69"/>
    </location>
</feature>
<evidence type="ECO:0000313" key="14">
    <source>
        <dbReference type="EMBL" id="BAU58056.2"/>
    </source>
</evidence>
<evidence type="ECO:0000256" key="6">
    <source>
        <dbReference type="ARBA" id="ARBA00022840"/>
    </source>
</evidence>
<evidence type="ECO:0000256" key="5">
    <source>
        <dbReference type="ARBA" id="ARBA00022741"/>
    </source>
</evidence>
<feature type="transmembrane region" description="Helical" evidence="11">
    <location>
        <begin position="292"/>
        <end position="311"/>
    </location>
</feature>
<dbReference type="KEGG" id="hhk:HH1059_13470"/>
<evidence type="ECO:0000256" key="1">
    <source>
        <dbReference type="ARBA" id="ARBA00004651"/>
    </source>
</evidence>
<evidence type="ECO:0000256" key="10">
    <source>
        <dbReference type="ARBA" id="ARBA00023136"/>
    </source>
</evidence>
<keyword evidence="2" id="KW-0813">Transport</keyword>
<keyword evidence="10 11" id="KW-0472">Membrane</keyword>
<dbReference type="GO" id="GO:0034040">
    <property type="term" value="F:ATPase-coupled lipid transmembrane transporter activity"/>
    <property type="evidence" value="ECO:0007669"/>
    <property type="project" value="InterPro"/>
</dbReference>
<keyword evidence="6 14" id="KW-0067">ATP-binding</keyword>
<keyword evidence="3" id="KW-1003">Cell membrane</keyword>
<dbReference type="RefSeq" id="WP_096409449.1">
    <property type="nucleotide sequence ID" value="NZ_AP017372.2"/>
</dbReference>
<feature type="domain" description="ABC transporter" evidence="12">
    <location>
        <begin position="359"/>
        <end position="594"/>
    </location>
</feature>
<protein>
    <submittedName>
        <fullName evidence="14">Lipid A export ATP-binding/permease protein MsbA</fullName>
    </submittedName>
</protein>
<organism evidence="14 15">
    <name type="scientific">Halorhodospira halochloris</name>
    <name type="common">Ectothiorhodospira halochloris</name>
    <dbReference type="NCBI Taxonomy" id="1052"/>
    <lineage>
        <taxon>Bacteria</taxon>
        <taxon>Pseudomonadati</taxon>
        <taxon>Pseudomonadota</taxon>
        <taxon>Gammaproteobacteria</taxon>
        <taxon>Chromatiales</taxon>
        <taxon>Ectothiorhodospiraceae</taxon>
        <taxon>Halorhodospira</taxon>
    </lineage>
</organism>
<accession>A0A0X8X9N2</accession>
<dbReference type="PROSITE" id="PS00211">
    <property type="entry name" value="ABC_TRANSPORTER_1"/>
    <property type="match status" value="1"/>
</dbReference>
<evidence type="ECO:0000259" key="13">
    <source>
        <dbReference type="PROSITE" id="PS50929"/>
    </source>
</evidence>
<dbReference type="CDD" id="cd18552">
    <property type="entry name" value="ABC_6TM_MsbA_like"/>
    <property type="match status" value="1"/>
</dbReference>
<dbReference type="InterPro" id="IPR011527">
    <property type="entry name" value="ABC1_TM_dom"/>
</dbReference>
<dbReference type="PROSITE" id="PS50893">
    <property type="entry name" value="ABC_TRANSPORTER_2"/>
    <property type="match status" value="1"/>
</dbReference>
<dbReference type="InterPro" id="IPR017871">
    <property type="entry name" value="ABC_transporter-like_CS"/>
</dbReference>
<dbReference type="GO" id="GO:0016887">
    <property type="term" value="F:ATP hydrolysis activity"/>
    <property type="evidence" value="ECO:0007669"/>
    <property type="project" value="InterPro"/>
</dbReference>
<dbReference type="Proteomes" id="UP000218890">
    <property type="component" value="Chromosome"/>
</dbReference>
<feature type="transmembrane region" description="Helical" evidence="11">
    <location>
        <begin position="176"/>
        <end position="202"/>
    </location>
</feature>
<feature type="transmembrane region" description="Helical" evidence="11">
    <location>
        <begin position="81"/>
        <end position="105"/>
    </location>
</feature>
<dbReference type="InterPro" id="IPR027417">
    <property type="entry name" value="P-loop_NTPase"/>
</dbReference>
<dbReference type="InterPro" id="IPR003593">
    <property type="entry name" value="AAA+_ATPase"/>
</dbReference>
<dbReference type="InterPro" id="IPR011917">
    <property type="entry name" value="ABC_transpr_lipidA"/>
</dbReference>
<dbReference type="GO" id="GO:0005886">
    <property type="term" value="C:plasma membrane"/>
    <property type="evidence" value="ECO:0007669"/>
    <property type="project" value="UniProtKB-SubCell"/>
</dbReference>
<dbReference type="InterPro" id="IPR036640">
    <property type="entry name" value="ABC1_TM_sf"/>
</dbReference>
<dbReference type="SMART" id="SM00382">
    <property type="entry name" value="AAA"/>
    <property type="match status" value="1"/>
</dbReference>
<dbReference type="GO" id="GO:0015421">
    <property type="term" value="F:ABC-type oligopeptide transporter activity"/>
    <property type="evidence" value="ECO:0007669"/>
    <property type="project" value="TreeGrafter"/>
</dbReference>
<evidence type="ECO:0000256" key="9">
    <source>
        <dbReference type="ARBA" id="ARBA00023055"/>
    </source>
</evidence>
<feature type="domain" description="ABC transmembrane type-1" evidence="13">
    <location>
        <begin position="45"/>
        <end position="327"/>
    </location>
</feature>
<proteinExistence type="predicted"/>
<dbReference type="Pfam" id="PF00005">
    <property type="entry name" value="ABC_tran"/>
    <property type="match status" value="1"/>
</dbReference>
<dbReference type="SUPFAM" id="SSF52540">
    <property type="entry name" value="P-loop containing nucleoside triphosphate hydrolases"/>
    <property type="match status" value="1"/>
</dbReference>
<dbReference type="Gene3D" id="3.40.50.300">
    <property type="entry name" value="P-loop containing nucleotide triphosphate hydrolases"/>
    <property type="match status" value="1"/>
</dbReference>
<evidence type="ECO:0000256" key="2">
    <source>
        <dbReference type="ARBA" id="ARBA00022448"/>
    </source>
</evidence>
<evidence type="ECO:0000256" key="7">
    <source>
        <dbReference type="ARBA" id="ARBA00022967"/>
    </source>
</evidence>
<keyword evidence="4 11" id="KW-0812">Transmembrane</keyword>
<dbReference type="FunFam" id="3.40.50.300:FF:000140">
    <property type="entry name" value="Lipid A export ATP-binding/permease protein MsbA"/>
    <property type="match status" value="1"/>
</dbReference>
<comment type="subcellular location">
    <subcellularLocation>
        <location evidence="1">Cell membrane</location>
        <topology evidence="1">Multi-pass membrane protein</topology>
    </subcellularLocation>
</comment>
<dbReference type="PANTHER" id="PTHR43394:SF1">
    <property type="entry name" value="ATP-BINDING CASSETTE SUB-FAMILY B MEMBER 10, MITOCHONDRIAL"/>
    <property type="match status" value="1"/>
</dbReference>
<keyword evidence="5" id="KW-0547">Nucleotide-binding</keyword>
<dbReference type="InterPro" id="IPR003439">
    <property type="entry name" value="ABC_transporter-like_ATP-bd"/>
</dbReference>
<dbReference type="PROSITE" id="PS50929">
    <property type="entry name" value="ABC_TM1F"/>
    <property type="match status" value="1"/>
</dbReference>